<sequence length="152" mass="16927">MIEYCHGNLFEADAEALVNPVNTQGVMGKGLALAFKKMFPENFDAYAEACQSGQIKTGKMFVTEQQALIGPRWIINFPTKQYWRDPSRLEWIEEGLSDLKKILIEQQIQSVAVPPLGCGLGGLDWKLVKPRIEDSLTSLSSVRVLVFEPPGS</sequence>
<dbReference type="InterPro" id="IPR050892">
    <property type="entry name" value="ADP-ribose_metab_enzymes"/>
</dbReference>
<proteinExistence type="predicted"/>
<dbReference type="PROSITE" id="PS51154">
    <property type="entry name" value="MACRO"/>
    <property type="match status" value="1"/>
</dbReference>
<evidence type="ECO:0000313" key="4">
    <source>
        <dbReference type="Proteomes" id="UP000050416"/>
    </source>
</evidence>
<feature type="domain" description="Macro" evidence="2">
    <location>
        <begin position="1"/>
        <end position="152"/>
    </location>
</feature>
<comment type="caution">
    <text evidence="3">The sequence shown here is derived from an EMBL/GenBank/DDBJ whole genome shotgun (WGS) entry which is preliminary data.</text>
</comment>
<dbReference type="OrthoDB" id="9780211at2"/>
<dbReference type="CDD" id="cd02901">
    <property type="entry name" value="Macro_Poa1p-like"/>
    <property type="match status" value="1"/>
</dbReference>
<evidence type="ECO:0000313" key="3">
    <source>
        <dbReference type="EMBL" id="KPQ27644.1"/>
    </source>
</evidence>
<evidence type="ECO:0000256" key="1">
    <source>
        <dbReference type="ARBA" id="ARBA00035885"/>
    </source>
</evidence>
<evidence type="ECO:0000259" key="2">
    <source>
        <dbReference type="PROSITE" id="PS51154"/>
    </source>
</evidence>
<accession>A0A0P7YZU9</accession>
<dbReference type="GO" id="GO:0140291">
    <property type="term" value="P:peptidyl-glutamate ADP-deribosylation"/>
    <property type="evidence" value="ECO:0007669"/>
    <property type="project" value="TreeGrafter"/>
</dbReference>
<dbReference type="PANTHER" id="PTHR12521:SF0">
    <property type="entry name" value="ADP-RIBOSE GLYCOHYDROLASE OARD1"/>
    <property type="match status" value="1"/>
</dbReference>
<protein>
    <submittedName>
        <fullName evidence="3">Putative phosphatase homologous to the C-terminal domain of histone macroH2A1</fullName>
    </submittedName>
</protein>
<dbReference type="PATRIC" id="fig|1305731.5.peg.1303"/>
<name>A0A0P7YZU9_9GAMM</name>
<dbReference type="InterPro" id="IPR043472">
    <property type="entry name" value="Macro_dom-like"/>
</dbReference>
<dbReference type="SUPFAM" id="SSF52949">
    <property type="entry name" value="Macro domain-like"/>
    <property type="match status" value="1"/>
</dbReference>
<gene>
    <name evidence="3" type="ORF">HLUCCX14_14135</name>
</gene>
<comment type="catalytic activity">
    <reaction evidence="1">
        <text>an N-(ADP-alpha-D-ribosyl)-thymidine in DNA + H2O = a thymidine in DNA + ADP-D-ribose</text>
        <dbReference type="Rhea" id="RHEA:71655"/>
        <dbReference type="Rhea" id="RHEA-COMP:13556"/>
        <dbReference type="Rhea" id="RHEA-COMP:18051"/>
        <dbReference type="ChEBI" id="CHEBI:15377"/>
        <dbReference type="ChEBI" id="CHEBI:57967"/>
        <dbReference type="ChEBI" id="CHEBI:137386"/>
        <dbReference type="ChEBI" id="CHEBI:191199"/>
    </reaction>
    <physiologicalReaction direction="left-to-right" evidence="1">
        <dbReference type="Rhea" id="RHEA:71656"/>
    </physiologicalReaction>
</comment>
<dbReference type="PANTHER" id="PTHR12521">
    <property type="entry name" value="PROTEIN C6ORF130"/>
    <property type="match status" value="1"/>
</dbReference>
<dbReference type="SMART" id="SM00506">
    <property type="entry name" value="A1pp"/>
    <property type="match status" value="1"/>
</dbReference>
<organism evidence="3 4">
    <name type="scientific">Marinobacter excellens HL-55</name>
    <dbReference type="NCBI Taxonomy" id="1305731"/>
    <lineage>
        <taxon>Bacteria</taxon>
        <taxon>Pseudomonadati</taxon>
        <taxon>Pseudomonadota</taxon>
        <taxon>Gammaproteobacteria</taxon>
        <taxon>Pseudomonadales</taxon>
        <taxon>Marinobacteraceae</taxon>
        <taxon>Marinobacter</taxon>
    </lineage>
</organism>
<dbReference type="Gene3D" id="3.40.220.10">
    <property type="entry name" value="Leucine Aminopeptidase, subunit E, domain 1"/>
    <property type="match status" value="1"/>
</dbReference>
<dbReference type="Proteomes" id="UP000050416">
    <property type="component" value="Unassembled WGS sequence"/>
</dbReference>
<reference evidence="3 4" key="1">
    <citation type="submission" date="2015-09" db="EMBL/GenBank/DDBJ databases">
        <title>Identification and resolution of microdiversity through metagenomic sequencing of parallel consortia.</title>
        <authorList>
            <person name="Nelson W.C."/>
            <person name="Romine M.F."/>
            <person name="Lindemann S.R."/>
        </authorList>
    </citation>
    <scope>NUCLEOTIDE SEQUENCE [LARGE SCALE GENOMIC DNA]</scope>
    <source>
        <strain evidence="3">HL-55</strain>
    </source>
</reference>
<dbReference type="EMBL" id="LJZQ01000025">
    <property type="protein sequence ID" value="KPQ27644.1"/>
    <property type="molecule type" value="Genomic_DNA"/>
</dbReference>
<dbReference type="InterPro" id="IPR002589">
    <property type="entry name" value="Macro_dom"/>
</dbReference>
<dbReference type="AlphaFoldDB" id="A0A0P7YZU9"/>
<dbReference type="STRING" id="1305731.GCA_000934705_00751"/>
<dbReference type="Pfam" id="PF01661">
    <property type="entry name" value="Macro"/>
    <property type="match status" value="1"/>
</dbReference>